<keyword evidence="2" id="KW-0520">NAD</keyword>
<evidence type="ECO:0000256" key="2">
    <source>
        <dbReference type="RuleBase" id="RU004429"/>
    </source>
</evidence>
<dbReference type="GO" id="GO:0005886">
    <property type="term" value="C:plasma membrane"/>
    <property type="evidence" value="ECO:0007669"/>
    <property type="project" value="UniProtKB-SubCell"/>
</dbReference>
<feature type="transmembrane region" description="Helical" evidence="2">
    <location>
        <begin position="183"/>
        <end position="203"/>
    </location>
</feature>
<comment type="catalytic activity">
    <reaction evidence="2">
        <text>a quinone + NADH + 5 H(+)(in) = a quinol + NAD(+) + 4 H(+)(out)</text>
        <dbReference type="Rhea" id="RHEA:57888"/>
        <dbReference type="ChEBI" id="CHEBI:15378"/>
        <dbReference type="ChEBI" id="CHEBI:24646"/>
        <dbReference type="ChEBI" id="CHEBI:57540"/>
        <dbReference type="ChEBI" id="CHEBI:57945"/>
        <dbReference type="ChEBI" id="CHEBI:132124"/>
    </reaction>
</comment>
<dbReference type="Pfam" id="PF00499">
    <property type="entry name" value="Oxidored_q3"/>
    <property type="match status" value="1"/>
</dbReference>
<sequence length="209" mass="21593">MEYAISNILFYILALLAIIFACNVLRSSNPVTSAMSMAVCFAFTAAILFGLGAQFLGIVQLLVYAGAILVLFLFVVMMLDVKAEERKTSRFATALTGAVIAGVLAGMIANLAINLPGAKNGSCPVKALCCDEASAACCIDPKAAAAQAEAPENFGGPLAVVNPSASDNDATAIAGTLYTSYNIQFVILSFALLAATVGAVALARKIRKD</sequence>
<reference evidence="3" key="1">
    <citation type="journal article" date="2021" name="PeerJ">
        <title>Extensive microbial diversity within the chicken gut microbiome revealed by metagenomics and culture.</title>
        <authorList>
            <person name="Gilroy R."/>
            <person name="Ravi A."/>
            <person name="Getino M."/>
            <person name="Pursley I."/>
            <person name="Horton D.L."/>
            <person name="Alikhan N.F."/>
            <person name="Baker D."/>
            <person name="Gharbi K."/>
            <person name="Hall N."/>
            <person name="Watson M."/>
            <person name="Adriaenssens E.M."/>
            <person name="Foster-Nyarko E."/>
            <person name="Jarju S."/>
            <person name="Secka A."/>
            <person name="Antonio M."/>
            <person name="Oren A."/>
            <person name="Chaudhuri R.R."/>
            <person name="La Ragione R."/>
            <person name="Hildebrand F."/>
            <person name="Pallen M.J."/>
        </authorList>
    </citation>
    <scope>NUCLEOTIDE SEQUENCE</scope>
    <source>
        <strain evidence="3">14975</strain>
    </source>
</reference>
<dbReference type="AlphaFoldDB" id="A0A9D2AIH0"/>
<dbReference type="GO" id="GO:0048038">
    <property type="term" value="F:quinone binding"/>
    <property type="evidence" value="ECO:0007669"/>
    <property type="project" value="UniProtKB-UniRule"/>
</dbReference>
<dbReference type="PANTHER" id="PTHR33269:SF17">
    <property type="entry name" value="NADH-UBIQUINONE OXIDOREDUCTASE CHAIN 6"/>
    <property type="match status" value="1"/>
</dbReference>
<evidence type="ECO:0000313" key="3">
    <source>
        <dbReference type="EMBL" id="HIX20423.1"/>
    </source>
</evidence>
<comment type="function">
    <text evidence="2">NDH-1 shuttles electrons from NADH, via FMN and iron-sulfur (Fe-S) centers, to quinones in the respiratory chain. Couples the redox reaction to proton translocation (for every two electrons transferred, four hydrogen ions are translocated across the cytoplasmic membrane), and thus conserves the redox energy in a proton gradient.</text>
</comment>
<keyword evidence="2" id="KW-1003">Cell membrane</keyword>
<keyword evidence="2" id="KW-0812">Transmembrane</keyword>
<dbReference type="InterPro" id="IPR042106">
    <property type="entry name" value="Nuo/plastoQ_OxRdtase_6_NuoJ"/>
</dbReference>
<dbReference type="Proteomes" id="UP000823964">
    <property type="component" value="Unassembled WGS sequence"/>
</dbReference>
<dbReference type="InterPro" id="IPR001457">
    <property type="entry name" value="NADH_UbQ/plastoQ_OxRdtase_su6"/>
</dbReference>
<feature type="transmembrane region" description="Helical" evidence="2">
    <location>
        <begin position="61"/>
        <end position="79"/>
    </location>
</feature>
<comment type="caution">
    <text evidence="3">The sequence shown here is derived from an EMBL/GenBank/DDBJ whole genome shotgun (WGS) entry which is preliminary data.</text>
</comment>
<keyword evidence="3" id="KW-0560">Oxidoreductase</keyword>
<keyword evidence="2" id="KW-0472">Membrane</keyword>
<dbReference type="GO" id="GO:0008137">
    <property type="term" value="F:NADH dehydrogenase (ubiquinone) activity"/>
    <property type="evidence" value="ECO:0007669"/>
    <property type="project" value="UniProtKB-UniRule"/>
</dbReference>
<feature type="transmembrane region" description="Helical" evidence="2">
    <location>
        <begin position="91"/>
        <end position="113"/>
    </location>
</feature>
<organism evidence="3 4">
    <name type="scientific">Candidatus Akkermansia intestinigallinarum</name>
    <dbReference type="NCBI Taxonomy" id="2838431"/>
    <lineage>
        <taxon>Bacteria</taxon>
        <taxon>Pseudomonadati</taxon>
        <taxon>Verrucomicrobiota</taxon>
        <taxon>Verrucomicrobiia</taxon>
        <taxon>Verrucomicrobiales</taxon>
        <taxon>Akkermansiaceae</taxon>
        <taxon>Akkermansia</taxon>
    </lineage>
</organism>
<dbReference type="Gene3D" id="1.20.120.1200">
    <property type="entry name" value="NADH-ubiquinone/plastoquinone oxidoreductase chain 6, subunit NuoJ"/>
    <property type="match status" value="1"/>
</dbReference>
<evidence type="ECO:0000313" key="4">
    <source>
        <dbReference type="Proteomes" id="UP000823964"/>
    </source>
</evidence>
<proteinExistence type="inferred from homology"/>
<dbReference type="PANTHER" id="PTHR33269">
    <property type="entry name" value="NADH-UBIQUINONE OXIDOREDUCTASE CHAIN 6"/>
    <property type="match status" value="1"/>
</dbReference>
<dbReference type="GO" id="GO:0016491">
    <property type="term" value="F:oxidoreductase activity"/>
    <property type="evidence" value="ECO:0007669"/>
    <property type="project" value="UniProtKB-KW"/>
</dbReference>
<dbReference type="EC" id="7.1.1.-" evidence="2"/>
<comment type="similarity">
    <text evidence="1 2">Belongs to the complex I subunit 6 family.</text>
</comment>
<feature type="transmembrane region" description="Helical" evidence="2">
    <location>
        <begin position="37"/>
        <end position="55"/>
    </location>
</feature>
<keyword evidence="2" id="KW-1133">Transmembrane helix</keyword>
<reference evidence="3" key="2">
    <citation type="submission" date="2021-04" db="EMBL/GenBank/DDBJ databases">
        <authorList>
            <person name="Gilroy R."/>
        </authorList>
    </citation>
    <scope>NUCLEOTIDE SEQUENCE</scope>
    <source>
        <strain evidence="3">14975</strain>
    </source>
</reference>
<gene>
    <name evidence="3" type="ORF">H9862_07475</name>
</gene>
<name>A0A9D2AIH0_9BACT</name>
<protein>
    <recommendedName>
        <fullName evidence="2">NADH-quinone oxidoreductase subunit J</fullName>
        <ecNumber evidence="2">7.1.1.-</ecNumber>
    </recommendedName>
</protein>
<comment type="subcellular location">
    <subcellularLocation>
        <location evidence="2">Cell membrane</location>
        <topology evidence="2">Multi-pass membrane protein</topology>
    </subcellularLocation>
</comment>
<feature type="transmembrane region" description="Helical" evidence="2">
    <location>
        <begin position="6"/>
        <end position="25"/>
    </location>
</feature>
<keyword evidence="2" id="KW-0874">Quinone</keyword>
<dbReference type="EMBL" id="DXFQ01000139">
    <property type="protein sequence ID" value="HIX20423.1"/>
    <property type="molecule type" value="Genomic_DNA"/>
</dbReference>
<evidence type="ECO:0000256" key="1">
    <source>
        <dbReference type="ARBA" id="ARBA00005698"/>
    </source>
</evidence>
<accession>A0A9D2AIH0</accession>